<dbReference type="RefSeq" id="YP_009505792.1">
    <property type="nucleotide sequence ID" value="NC_038361.1"/>
</dbReference>
<feature type="domain" description="DUF755" evidence="3">
    <location>
        <begin position="141"/>
        <end position="264"/>
    </location>
</feature>
<evidence type="ECO:0000259" key="3">
    <source>
        <dbReference type="Pfam" id="PF05501"/>
    </source>
</evidence>
<feature type="region of interest" description="Disordered" evidence="1">
    <location>
        <begin position="203"/>
        <end position="269"/>
    </location>
</feature>
<evidence type="ECO:0000313" key="4">
    <source>
        <dbReference type="EMBL" id="BAF76131.1"/>
    </source>
</evidence>
<evidence type="ECO:0000256" key="1">
    <source>
        <dbReference type="SAM" id="MobiDB-lite"/>
    </source>
</evidence>
<evidence type="ECO:0008006" key="6">
    <source>
        <dbReference type="Google" id="ProtNLM"/>
    </source>
</evidence>
<dbReference type="EMBL" id="AB303566">
    <property type="protein sequence ID" value="BAF76131.1"/>
    <property type="molecule type" value="Genomic_DNA"/>
</dbReference>
<evidence type="ECO:0000259" key="2">
    <source>
        <dbReference type="Pfam" id="PF02957"/>
    </source>
</evidence>
<dbReference type="InterPro" id="IPR008474">
    <property type="entry name" value="DUF755"/>
</dbReference>
<dbReference type="Pfam" id="PF02957">
    <property type="entry name" value="TT_ORF2-like"/>
    <property type="match status" value="1"/>
</dbReference>
<organism evidence="4 5">
    <name type="scientific">Torque teno midi virus 14</name>
    <dbReference type="NCBI Taxonomy" id="2065055"/>
    <lineage>
        <taxon>Viruses</taxon>
        <taxon>Monodnaviria</taxon>
        <taxon>Shotokuvirae</taxon>
        <taxon>Commensaviricota</taxon>
        <taxon>Cardeaviricetes</taxon>
        <taxon>Sanitavirales</taxon>
        <taxon>Anelloviridae</taxon>
        <taxon>Gammatorquevirus</taxon>
        <taxon>Gammatorquevirus homidi14</taxon>
    </lineage>
</organism>
<dbReference type="Pfam" id="PF05501">
    <property type="entry name" value="DUF755"/>
    <property type="match status" value="1"/>
</dbReference>
<feature type="compositionally biased region" description="Low complexity" evidence="1">
    <location>
        <begin position="247"/>
        <end position="269"/>
    </location>
</feature>
<keyword evidence="5" id="KW-1185">Reference proteome</keyword>
<sequence>MQNISNKDFYTPTPYNEETKTQIWMSQIADSHDNICNCTFPFAHLLASIFPPGHQDRNLSINQILARDYTAKCLSGGDAAESHGMADSGTGGGFKPKEEETEEDLPGEEIDELLAAAAAEQDTKSGVDHKFQDKTLKIHKTLTPMMYPINSQAEHKLPTQQNKLLKQFYNLGTTEGDNLKKQLLKECSNTSKLIQSLNILQKRVQKRKSKDLEQPSEIPKKHRKKPKLVSSHSAKKIHAKKHKTRHSSSSSTSSSNSSSTSNSTSSNFS</sequence>
<protein>
    <recommendedName>
        <fullName evidence="6">Capsid protein</fullName>
    </recommendedName>
</protein>
<name>A7VM10_9VIRU</name>
<dbReference type="KEGG" id="vg:37616716"/>
<reference evidence="4 5" key="1">
    <citation type="journal article" date="2007" name="Arch. Virol.">
        <title>Analysis of the entire genomes of fifteen torque teno midi virus variants classifiable into a third group of genus Anellovirus.</title>
        <authorList>
            <person name="Ninomiya M."/>
            <person name="Takahashi M."/>
            <person name="Shimosegawa T."/>
            <person name="Okamoto H."/>
        </authorList>
    </citation>
    <scope>NUCLEOTIDE SEQUENCE [LARGE SCALE GENOMIC DNA]</scope>
    <source>
        <strain evidence="4">MDJN97</strain>
    </source>
</reference>
<dbReference type="Proteomes" id="UP000113296">
    <property type="component" value="Segment"/>
</dbReference>
<feature type="domain" description="Hepatitis TT virus Orf2/Gyrovirus Vp2 N-terminal" evidence="2">
    <location>
        <begin position="19"/>
        <end position="68"/>
    </location>
</feature>
<dbReference type="GeneID" id="37616716"/>
<feature type="compositionally biased region" description="Basic residues" evidence="1">
    <location>
        <begin position="220"/>
        <end position="246"/>
    </location>
</feature>
<proteinExistence type="predicted"/>
<feature type="region of interest" description="Disordered" evidence="1">
    <location>
        <begin position="80"/>
        <end position="106"/>
    </location>
</feature>
<dbReference type="InterPro" id="IPR004118">
    <property type="entry name" value="HEV_TT_vir_Orf2/Gyrovir_Vp2_N"/>
</dbReference>
<accession>A7VM10</accession>
<evidence type="ECO:0000313" key="5">
    <source>
        <dbReference type="Proteomes" id="UP000113296"/>
    </source>
</evidence>